<proteinExistence type="predicted"/>
<keyword evidence="2" id="KW-1185">Reference proteome</keyword>
<accession>A0ABQ7QEY3</accession>
<gene>
    <name evidence="1" type="ORF">JYU34_012038</name>
</gene>
<dbReference type="Proteomes" id="UP000823941">
    <property type="component" value="Chromosome 16"/>
</dbReference>
<comment type="caution">
    <text evidence="1">The sequence shown here is derived from an EMBL/GenBank/DDBJ whole genome shotgun (WGS) entry which is preliminary data.</text>
</comment>
<reference evidence="1 2" key="1">
    <citation type="submission" date="2021-06" db="EMBL/GenBank/DDBJ databases">
        <title>A haploid diamondback moth (Plutella xylostella L.) genome assembly resolves 31 chromosomes and identifies a diamide resistance mutation.</title>
        <authorList>
            <person name="Ward C.M."/>
            <person name="Perry K.D."/>
            <person name="Baker G."/>
            <person name="Powis K."/>
            <person name="Heckel D.G."/>
            <person name="Baxter S.W."/>
        </authorList>
    </citation>
    <scope>NUCLEOTIDE SEQUENCE [LARGE SCALE GENOMIC DNA]</scope>
    <source>
        <strain evidence="1 2">LV</strain>
        <tissue evidence="1">Single pupa</tissue>
    </source>
</reference>
<evidence type="ECO:0000313" key="1">
    <source>
        <dbReference type="EMBL" id="KAG7303513.1"/>
    </source>
</evidence>
<protein>
    <submittedName>
        <fullName evidence="1">Uncharacterized protein</fullName>
    </submittedName>
</protein>
<organism evidence="1 2">
    <name type="scientific">Plutella xylostella</name>
    <name type="common">Diamondback moth</name>
    <name type="synonym">Plutella maculipennis</name>
    <dbReference type="NCBI Taxonomy" id="51655"/>
    <lineage>
        <taxon>Eukaryota</taxon>
        <taxon>Metazoa</taxon>
        <taxon>Ecdysozoa</taxon>
        <taxon>Arthropoda</taxon>
        <taxon>Hexapoda</taxon>
        <taxon>Insecta</taxon>
        <taxon>Pterygota</taxon>
        <taxon>Neoptera</taxon>
        <taxon>Endopterygota</taxon>
        <taxon>Lepidoptera</taxon>
        <taxon>Glossata</taxon>
        <taxon>Ditrysia</taxon>
        <taxon>Yponomeutoidea</taxon>
        <taxon>Plutellidae</taxon>
        <taxon>Plutella</taxon>
    </lineage>
</organism>
<dbReference type="EMBL" id="JAHIBW010000016">
    <property type="protein sequence ID" value="KAG7303513.1"/>
    <property type="molecule type" value="Genomic_DNA"/>
</dbReference>
<sequence>MNLRYLMRLAVFVTIALITAEASLLLRHSLLRPRLEESCFTSRPEERPLMYPVFKVFGQFKDMLVRMVNVLAAHAKEAQLT</sequence>
<evidence type="ECO:0000313" key="2">
    <source>
        <dbReference type="Proteomes" id="UP000823941"/>
    </source>
</evidence>
<name>A0ABQ7QEY3_PLUXY</name>